<gene>
    <name evidence="3" type="ORF">BEWA_031440</name>
</gene>
<organism evidence="3 4">
    <name type="scientific">Theileria equi strain WA</name>
    <dbReference type="NCBI Taxonomy" id="1537102"/>
    <lineage>
        <taxon>Eukaryota</taxon>
        <taxon>Sar</taxon>
        <taxon>Alveolata</taxon>
        <taxon>Apicomplexa</taxon>
        <taxon>Aconoidasida</taxon>
        <taxon>Piroplasmida</taxon>
        <taxon>Theileriidae</taxon>
        <taxon>Theileria</taxon>
    </lineage>
</organism>
<dbReference type="GeneID" id="15803362"/>
<evidence type="ECO:0008006" key="5">
    <source>
        <dbReference type="Google" id="ProtNLM"/>
    </source>
</evidence>
<dbReference type="KEGG" id="beq:BEWA_031440"/>
<feature type="compositionally biased region" description="Polar residues" evidence="1">
    <location>
        <begin position="1002"/>
        <end position="1014"/>
    </location>
</feature>
<evidence type="ECO:0000313" key="3">
    <source>
        <dbReference type="EMBL" id="AFZ80291.1"/>
    </source>
</evidence>
<dbReference type="Pfam" id="PF04385">
    <property type="entry name" value="FAINT"/>
    <property type="match status" value="5"/>
</dbReference>
<feature type="compositionally biased region" description="Polar residues" evidence="1">
    <location>
        <begin position="191"/>
        <end position="211"/>
    </location>
</feature>
<dbReference type="EMBL" id="CP001669">
    <property type="protein sequence ID" value="AFZ80291.1"/>
    <property type="molecule type" value="Genomic_DNA"/>
</dbReference>
<feature type="compositionally biased region" description="Basic and acidic residues" evidence="1">
    <location>
        <begin position="170"/>
        <end position="181"/>
    </location>
</feature>
<protein>
    <recommendedName>
        <fullName evidence="5">Signal peptide-containing protein</fullName>
    </recommendedName>
</protein>
<dbReference type="VEuPathDB" id="PiroplasmaDB:BEWA_031440"/>
<keyword evidence="4" id="KW-1185">Reference proteome</keyword>
<feature type="compositionally biased region" description="Polar residues" evidence="1">
    <location>
        <begin position="275"/>
        <end position="322"/>
    </location>
</feature>
<evidence type="ECO:0000313" key="4">
    <source>
        <dbReference type="Proteomes" id="UP000031512"/>
    </source>
</evidence>
<reference evidence="3 4" key="1">
    <citation type="journal article" date="2012" name="BMC Genomics">
        <title>Comparative genomic analysis and phylogenetic position of Theileria equi.</title>
        <authorList>
            <person name="Kappmeyer L.S."/>
            <person name="Thiagarajan M."/>
            <person name="Herndon D.R."/>
            <person name="Ramsay J.D."/>
            <person name="Caler E."/>
            <person name="Djikeng A."/>
            <person name="Gillespie J.J."/>
            <person name="Lau A.O."/>
            <person name="Roalson E.H."/>
            <person name="Silva J.C."/>
            <person name="Silva M.G."/>
            <person name="Suarez C.E."/>
            <person name="Ueti M.W."/>
            <person name="Nene V.M."/>
            <person name="Mealey R.H."/>
            <person name="Knowles D.P."/>
            <person name="Brayton K.A."/>
        </authorList>
    </citation>
    <scope>NUCLEOTIDE SEQUENCE [LARGE SCALE GENOMIC DNA]</scope>
    <source>
        <strain evidence="3 4">WA</strain>
    </source>
</reference>
<dbReference type="InterPro" id="IPR007480">
    <property type="entry name" value="DUF529"/>
</dbReference>
<feature type="chain" id="PRO_5003939930" description="Signal peptide-containing protein" evidence="2">
    <location>
        <begin position="19"/>
        <end position="1963"/>
    </location>
</feature>
<evidence type="ECO:0000256" key="2">
    <source>
        <dbReference type="SAM" id="SignalP"/>
    </source>
</evidence>
<feature type="region of interest" description="Disordered" evidence="1">
    <location>
        <begin position="152"/>
        <end position="340"/>
    </location>
</feature>
<feature type="compositionally biased region" description="Basic and acidic residues" evidence="1">
    <location>
        <begin position="212"/>
        <end position="233"/>
    </location>
</feature>
<dbReference type="OrthoDB" id="362264at2759"/>
<proteinExistence type="predicted"/>
<dbReference type="RefSeq" id="XP_004829957.1">
    <property type="nucleotide sequence ID" value="XM_004829900.1"/>
</dbReference>
<dbReference type="Proteomes" id="UP000031512">
    <property type="component" value="Chromosome 1"/>
</dbReference>
<accession>L0AZ50</accession>
<feature type="region of interest" description="Disordered" evidence="1">
    <location>
        <begin position="986"/>
        <end position="1018"/>
    </location>
</feature>
<keyword evidence="2" id="KW-0732">Signal</keyword>
<name>L0AZ50_THEEQ</name>
<feature type="signal peptide" evidence="2">
    <location>
        <begin position="1"/>
        <end position="18"/>
    </location>
</feature>
<feature type="compositionally biased region" description="Basic and acidic residues" evidence="1">
    <location>
        <begin position="986"/>
        <end position="998"/>
    </location>
</feature>
<feature type="compositionally biased region" description="Polar residues" evidence="1">
    <location>
        <begin position="250"/>
        <end position="267"/>
    </location>
</feature>
<feature type="compositionally biased region" description="Basic and acidic residues" evidence="1">
    <location>
        <begin position="152"/>
        <end position="162"/>
    </location>
</feature>
<sequence length="1963" mass="221051">MRIPSLLFITFLCQVCYGKGGNKVLHRPCKNNVQNKAKAQQQKESIPVADLKSKVDSSLFDEGEENGIKVLKLKAKEGTSTNKLTFDNLTVWEDSQTPCSSAVIYMNGSVPDLAVIKTKGSSGEESTVYRYYDGKEWKKDKEKQHNDRLKELQDAAKLRESPKATSGNTEEARAKEAEKVAQEGNNEDAKQSTIQDTHNPDSQPSDEQLSSKPDHKTNESAKKEQEASADKPVEAPAPKPAEPVEKPKQAVSQGQTARHNTQCSQQENKPESVPEATQESQQPAQQKTPKSTQLVPQETPKYNTPTATRQSLGTSVLQSQLSRPEPPQAKTPLPGVKPVTQTAVGRGTTKVTVNSKPSARPDIEDVGEDLEEDLKHVKAYHENMQETIKTTLEVTSTAEPKEKPLEYKMDMTLVTVVRSTEGTLSVVTYTAKQDANIPLLLHDKKLVWKSIDSMNNKDTLVKATVYLGSGGPLAANLTYKRVTESTTKEYCKLVRGKWTFVDKSSLERTFDEVGELPGNSNASAYRTKVDSTLFDIQVGKYEGIPVLNCIAKKDVKVPKLVYDGKEVWQADGNQSCSSATFYFGKSGIIGVSFTHNSIEETLHDCFRVFSNDKWEGVNGDYYERVLYEAKNPETPVATASENTKSKIFIDTAKFTVVSDMEDTVPVLKCTAGNGASKLTYGSDTIWPGKKDVMCLSALLYMDGEKPTLAVLVTRDNKNKQGTVYRYHDGKKWKNGKEGTHKKKFEELKKTIENRIKQHHLLIASRTVDIAKFDANKGQSFDYTVDNVPVKMFIPKDNVTINRLVNGGAYLWSTENGKCTIIMLYLKDNKPKLVYIVRFIQGDSYSGFYKKDEDGKWTETEDFDYEFKKIRTAPTSSSQFTLDISSVSDTTGCRIFQASLYGIDTRFYSPNSGHHASSIAHNGASVWTPEEGERCTFVTSYLKDGQEHLFRMTVKNTNDKSSMKYFEKCNSGWRNITKEDFNTKRDSLKSDAYRPKNIKEITPVSQPDQKSTQPSKRAPVKETLLDIGRPDPQSYRSFDYALDDVPTRLIVTVKEQPNKVVLGQETLWSTDDTGRCSYCTVHIKDKKPVLIYMSGRSFSLYLLKTDGGWKSIDNYSEEFAKLRLAVPSPSSFSLDISTNQDTGQCRVFETLFNKVNTRFYVPKAGRYATSVSNGQAVLWKGDKEKAILVRLYPSDNPTLLHILSKDTDGTFKHQYLVKGANTWESITKDVHDRLLSEIKATAPGKHTDVGKLRQELMESQASLDKLVESKKFTDCDGPEDPSILDIVHYEESNAHIVTNCTLDGYPTTVLIPDNGSIKKVVYGSLTIWEGAEKEECKYLMVHYVYSIPAFAYLIKGSDRDVDLYFANKGDKWEEIQVDYVRKLNELRREKKPASGDYVIDINNTTSDEKCKVYSYTIDGLLTYSYYPHQEVTVKKIMEGSKDVWNGGGRCLYLTVSYVNSTPVLVYFVALDGYKPEYTFYKKGSNGKWSSCHDQGYKDEWNKLINKKDTSAGDKEISDMKQERLKKVAHVRTLGRDCIINARDISLHETYRVIKTFINSIPALVYVPGPTFNFNKITLDNIKFSHSCLGDKFKGLCTFLKDNELSIMHLKRIYKKEGRDEYVDFKNTNGRCSSANIEALKSHKHSRFIFSLDISRRGSFGCKFMSFRNNGVVTHSHIVNAGYTSNMVTDGVLVLWKGDADEKCLYALTSFLDGIPVLLNIFVRLSDGKLEHYYFYNHGEWTIASNLDYKAILEDLSDTIKSRLSESIDRDNREVLSLDVAKVDTGKYTMETTKLRVLTSIKYSPPENSRVTKVVFGNDSLWQTLKASVQCNFAVITYRGISIELAQLCIMDGCEKYMHFEMEDGRLSSITAEEYNDALSRLDSGDGASDEDFEFILSTIDTLDLMTTAELDFEIDRFQLDTLSSAFYLPLHKHTIGRVVLGKALWTSGNSKCLYVSTFSTEKSR</sequence>
<evidence type="ECO:0000256" key="1">
    <source>
        <dbReference type="SAM" id="MobiDB-lite"/>
    </source>
</evidence>